<dbReference type="Proteomes" id="UP001140453">
    <property type="component" value="Unassembled WGS sequence"/>
</dbReference>
<dbReference type="OrthoDB" id="5337545at2759"/>
<protein>
    <submittedName>
        <fullName evidence="2">Uncharacterized protein</fullName>
    </submittedName>
</protein>
<comment type="caution">
    <text evidence="2">The sequence shown here is derived from an EMBL/GenBank/DDBJ whole genome shotgun (WGS) entry which is preliminary data.</text>
</comment>
<reference evidence="2" key="1">
    <citation type="submission" date="2022-10" db="EMBL/GenBank/DDBJ databases">
        <title>Tapping the CABI collections for fungal endophytes: first genome assemblies for Collariella, Neodidymelliopsis, Ascochyta clinopodiicola, Didymella pomorum, Didymosphaeria variabile, Neocosmospora piperis and Neocucurbitaria cava.</title>
        <authorList>
            <person name="Hill R."/>
        </authorList>
    </citation>
    <scope>NUCLEOTIDE SEQUENCE</scope>
    <source>
        <strain evidence="2">IMI 355082</strain>
    </source>
</reference>
<proteinExistence type="predicted"/>
<name>A0A9W9D053_9PEZI</name>
<accession>A0A9W9D053</accession>
<evidence type="ECO:0000313" key="2">
    <source>
        <dbReference type="EMBL" id="KAJ4394259.1"/>
    </source>
</evidence>
<dbReference type="EMBL" id="JAPEVB010000002">
    <property type="protein sequence ID" value="KAJ4394259.1"/>
    <property type="molecule type" value="Genomic_DNA"/>
</dbReference>
<feature type="compositionally biased region" description="Low complexity" evidence="1">
    <location>
        <begin position="146"/>
        <end position="161"/>
    </location>
</feature>
<sequence>MRSGKEPSETHNVSSTQQGTGEGKGKGLASGDDTQEETGSSSVLSRIGHSATALSRSAIHGTPAVNDLASFASSDKPEAPSSSRKADALIGGTSTANAASSSGTSSFRSKHTNAHVAAEEAAFSDFLDGTNVHVPSEPLGFAQAWQSATSATTPPTGLSASRGEAGSSVAEQQARDGVEVVRLLSQSEEELPEYEEQMVLSEPELKSLRQALFEDGSPAQISASDWNNVLNFIPDFLRGQGNNHGILETSESSFMSLGVTDTAEAAQMWLEEWNRVLTGYNDEVWGDLGDLVQQARIEVQKIRDGQENQTPDPVALRRLRTVLHRVRARL</sequence>
<keyword evidence="3" id="KW-1185">Reference proteome</keyword>
<feature type="region of interest" description="Disordered" evidence="1">
    <location>
        <begin position="69"/>
        <end position="112"/>
    </location>
</feature>
<gene>
    <name evidence="2" type="ORF">N0V93_003476</name>
</gene>
<dbReference type="AlphaFoldDB" id="A0A9W9D053"/>
<feature type="compositionally biased region" description="Low complexity" evidence="1">
    <location>
        <begin position="91"/>
        <end position="106"/>
    </location>
</feature>
<evidence type="ECO:0000256" key="1">
    <source>
        <dbReference type="SAM" id="MobiDB-lite"/>
    </source>
</evidence>
<evidence type="ECO:0000313" key="3">
    <source>
        <dbReference type="Proteomes" id="UP001140453"/>
    </source>
</evidence>
<feature type="region of interest" description="Disordered" evidence="1">
    <location>
        <begin position="146"/>
        <end position="173"/>
    </location>
</feature>
<organism evidence="2 3">
    <name type="scientific">Gnomoniopsis smithogilvyi</name>
    <dbReference type="NCBI Taxonomy" id="1191159"/>
    <lineage>
        <taxon>Eukaryota</taxon>
        <taxon>Fungi</taxon>
        <taxon>Dikarya</taxon>
        <taxon>Ascomycota</taxon>
        <taxon>Pezizomycotina</taxon>
        <taxon>Sordariomycetes</taxon>
        <taxon>Sordariomycetidae</taxon>
        <taxon>Diaporthales</taxon>
        <taxon>Gnomoniaceae</taxon>
        <taxon>Gnomoniopsis</taxon>
    </lineage>
</organism>
<feature type="region of interest" description="Disordered" evidence="1">
    <location>
        <begin position="1"/>
        <end position="47"/>
    </location>
</feature>